<evidence type="ECO:0000256" key="2">
    <source>
        <dbReference type="SAM" id="MobiDB-lite"/>
    </source>
</evidence>
<dbReference type="PANTHER" id="PTHR31108">
    <property type="entry name" value="TUMOR PROTEIN P63-REGULATED GENE 1-LIKE PROTEIN"/>
    <property type="match status" value="1"/>
</dbReference>
<evidence type="ECO:0000313" key="4">
    <source>
        <dbReference type="EMBL" id="KAK2727550.1"/>
    </source>
</evidence>
<sequence>MEEKENLANEILEPKTNPKNKPEEDVTRRADSVDSSFGSLGEEIEADSGQFDEDASKFFTSRDSLIDRAVHDIERRLIDLDCDGSLIDAWLLTLVDHWDHEKERIVILCQNTVFLIKYDFIALYIAEYQRVRLGSIDRIIIGKLKYPSRSIAPKVQNVAYKAGGFFKNFIRQLSDGVGTNGGILNFTSSLRPKAEIQVPIKNQQAILESSGQCDRIGVRLYWCSGKQPQIAQLWNPWSKEIPWVTIISHPLLLKRGKKCRTFDVDDFVLSLRRFIHRRNESVLDPLHRCQIDESSILMETYLGLSSLVHNFGELGYFKVRGKFSF</sequence>
<comment type="similarity">
    <text evidence="1">Belongs to the TPRG1 family.</text>
</comment>
<organism evidence="4 5">
    <name type="scientific">Artemia franciscana</name>
    <name type="common">Brine shrimp</name>
    <name type="synonym">Artemia sanfranciscana</name>
    <dbReference type="NCBI Taxonomy" id="6661"/>
    <lineage>
        <taxon>Eukaryota</taxon>
        <taxon>Metazoa</taxon>
        <taxon>Ecdysozoa</taxon>
        <taxon>Arthropoda</taxon>
        <taxon>Crustacea</taxon>
        <taxon>Branchiopoda</taxon>
        <taxon>Anostraca</taxon>
        <taxon>Artemiidae</taxon>
        <taxon>Artemia</taxon>
    </lineage>
</organism>
<dbReference type="PANTHER" id="PTHR31108:SF1">
    <property type="entry name" value="HSAC2 DOMAIN-CONTAINING PROTEIN"/>
    <property type="match status" value="1"/>
</dbReference>
<evidence type="ECO:0000259" key="3">
    <source>
        <dbReference type="PROSITE" id="PS51791"/>
    </source>
</evidence>
<dbReference type="AlphaFoldDB" id="A0AA88IF58"/>
<dbReference type="EMBL" id="JAVRJZ010000001">
    <property type="protein sequence ID" value="KAK2727550.1"/>
    <property type="molecule type" value="Genomic_DNA"/>
</dbReference>
<feature type="domain" description="HSac2" evidence="3">
    <location>
        <begin position="60"/>
        <end position="216"/>
    </location>
</feature>
<dbReference type="Proteomes" id="UP001187531">
    <property type="component" value="Unassembled WGS sequence"/>
</dbReference>
<proteinExistence type="inferred from homology"/>
<accession>A0AA88IF58</accession>
<dbReference type="Pfam" id="PF12456">
    <property type="entry name" value="hSac2"/>
    <property type="match status" value="1"/>
</dbReference>
<evidence type="ECO:0000256" key="1">
    <source>
        <dbReference type="ARBA" id="ARBA00009163"/>
    </source>
</evidence>
<comment type="caution">
    <text evidence="4">The sequence shown here is derived from an EMBL/GenBank/DDBJ whole genome shotgun (WGS) entry which is preliminary data.</text>
</comment>
<dbReference type="PROSITE" id="PS51791">
    <property type="entry name" value="HSAC2"/>
    <property type="match status" value="1"/>
</dbReference>
<dbReference type="GO" id="GO:0005737">
    <property type="term" value="C:cytoplasm"/>
    <property type="evidence" value="ECO:0007669"/>
    <property type="project" value="TreeGrafter"/>
</dbReference>
<reference evidence="4" key="1">
    <citation type="submission" date="2023-07" db="EMBL/GenBank/DDBJ databases">
        <title>Chromosome-level genome assembly of Artemia franciscana.</title>
        <authorList>
            <person name="Jo E."/>
        </authorList>
    </citation>
    <scope>NUCLEOTIDE SEQUENCE</scope>
    <source>
        <tissue evidence="4">Whole body</tissue>
    </source>
</reference>
<evidence type="ECO:0000313" key="5">
    <source>
        <dbReference type="Proteomes" id="UP001187531"/>
    </source>
</evidence>
<dbReference type="InterPro" id="IPR034753">
    <property type="entry name" value="hSac2"/>
</dbReference>
<dbReference type="InterPro" id="IPR022158">
    <property type="entry name" value="Inositol_phosphatase"/>
</dbReference>
<feature type="compositionally biased region" description="Basic and acidic residues" evidence="2">
    <location>
        <begin position="20"/>
        <end position="32"/>
    </location>
</feature>
<keyword evidence="5" id="KW-1185">Reference proteome</keyword>
<name>A0AA88IF58_ARTSF</name>
<feature type="region of interest" description="Disordered" evidence="2">
    <location>
        <begin position="1"/>
        <end position="36"/>
    </location>
</feature>
<protein>
    <recommendedName>
        <fullName evidence="3">HSac2 domain-containing protein</fullName>
    </recommendedName>
</protein>
<dbReference type="InterPro" id="IPR040242">
    <property type="entry name" value="TPRG1-like"/>
</dbReference>
<gene>
    <name evidence="4" type="ORF">QYM36_008137</name>
</gene>